<dbReference type="Proteomes" id="UP001629745">
    <property type="component" value="Unassembled WGS sequence"/>
</dbReference>
<dbReference type="Pfam" id="PF25191">
    <property type="entry name" value="DUF7832"/>
    <property type="match status" value="1"/>
</dbReference>
<dbReference type="RefSeq" id="WP_420163462.1">
    <property type="nucleotide sequence ID" value="NZ_JBDLNV010000002.1"/>
</dbReference>
<keyword evidence="3" id="KW-1185">Reference proteome</keyword>
<organism evidence="2 3">
    <name type="scientific">Rhodococcus parequi</name>
    <dbReference type="NCBI Taxonomy" id="3137122"/>
    <lineage>
        <taxon>Bacteria</taxon>
        <taxon>Bacillati</taxon>
        <taxon>Actinomycetota</taxon>
        <taxon>Actinomycetes</taxon>
        <taxon>Mycobacteriales</taxon>
        <taxon>Nocardiaceae</taxon>
        <taxon>Rhodococcus</taxon>
    </lineage>
</organism>
<evidence type="ECO:0000259" key="1">
    <source>
        <dbReference type="Pfam" id="PF25191"/>
    </source>
</evidence>
<comment type="caution">
    <text evidence="2">The sequence shown here is derived from an EMBL/GenBank/DDBJ whole genome shotgun (WGS) entry which is preliminary data.</text>
</comment>
<evidence type="ECO:0000313" key="2">
    <source>
        <dbReference type="EMBL" id="MFM1722886.1"/>
    </source>
</evidence>
<feature type="domain" description="DUF7832" evidence="1">
    <location>
        <begin position="4"/>
        <end position="115"/>
    </location>
</feature>
<sequence>MTQYDDADWHYGGDFPDDLPHTAGGTHIGMFVAWCLLTGFGSEGVEDALEPLETRETTPGAFLMDVLDERFVSDDLTADGNAFAVAYYAGRSDDSRYLDDYRDEFDTTAEDMYRVDDTWETYDRIADRIGDRFHAWMDSGRPQFVG</sequence>
<proteinExistence type="predicted"/>
<protein>
    <recommendedName>
        <fullName evidence="1">DUF7832 domain-containing protein</fullName>
    </recommendedName>
</protein>
<dbReference type="EMBL" id="JBDLNV010000002">
    <property type="protein sequence ID" value="MFM1722886.1"/>
    <property type="molecule type" value="Genomic_DNA"/>
</dbReference>
<evidence type="ECO:0000313" key="3">
    <source>
        <dbReference type="Proteomes" id="UP001629745"/>
    </source>
</evidence>
<accession>A0ABW9FBI5</accession>
<reference evidence="2 3" key="1">
    <citation type="submission" date="2023-11" db="EMBL/GenBank/DDBJ databases">
        <authorList>
            <person name="Val-Calvo J."/>
            <person name="Scortti M."/>
            <person name="Vazquez-Boland J."/>
        </authorList>
    </citation>
    <scope>NUCLEOTIDE SEQUENCE [LARGE SCALE GENOMIC DNA]</scope>
    <source>
        <strain evidence="2 3">PAM 2766</strain>
    </source>
</reference>
<gene>
    <name evidence="2" type="ORF">ABEU20_001445</name>
</gene>
<dbReference type="InterPro" id="IPR057154">
    <property type="entry name" value="DUF7832"/>
</dbReference>
<name>A0ABW9FBI5_9NOCA</name>